<evidence type="ECO:0000313" key="3">
    <source>
        <dbReference type="EMBL" id="STX08558.1"/>
    </source>
</evidence>
<comment type="caution">
    <text evidence="3">The sequence shown here is derived from an EMBL/GenBank/DDBJ whole genome shotgun (WGS) entry which is preliminary data.</text>
</comment>
<dbReference type="Gene3D" id="2.60.40.1080">
    <property type="match status" value="1"/>
</dbReference>
<dbReference type="Proteomes" id="UP000254330">
    <property type="component" value="Unassembled WGS sequence"/>
</dbReference>
<proteinExistence type="predicted"/>
<feature type="chain" id="PRO_5032975568" evidence="1">
    <location>
        <begin position="26"/>
        <end position="643"/>
    </location>
</feature>
<dbReference type="Pfam" id="PF16403">
    <property type="entry name" value="Bact_surface_Ig-like"/>
    <property type="match status" value="1"/>
</dbReference>
<dbReference type="Proteomes" id="UP000294641">
    <property type="component" value="Unassembled WGS sequence"/>
</dbReference>
<reference evidence="3 5" key="1">
    <citation type="submission" date="2018-06" db="EMBL/GenBank/DDBJ databases">
        <authorList>
            <consortium name="Pathogen Informatics"/>
            <person name="Doyle S."/>
        </authorList>
    </citation>
    <scope>NUCLEOTIDE SEQUENCE [LARGE SCALE GENOMIC DNA]</scope>
    <source>
        <strain evidence="3 5">NCTC10597</strain>
    </source>
</reference>
<keyword evidence="1" id="KW-0732">Signal</keyword>
<evidence type="ECO:0000256" key="1">
    <source>
        <dbReference type="SAM" id="SignalP"/>
    </source>
</evidence>
<dbReference type="InterPro" id="IPR036322">
    <property type="entry name" value="WD40_repeat_dom_sf"/>
</dbReference>
<feature type="signal peptide" evidence="1">
    <location>
        <begin position="1"/>
        <end position="25"/>
    </location>
</feature>
<evidence type="ECO:0000313" key="4">
    <source>
        <dbReference type="EMBL" id="TDR38468.1"/>
    </source>
</evidence>
<gene>
    <name evidence="4" type="ORF">DFR61_11625</name>
    <name evidence="3" type="ORF">NCTC10597_00222</name>
</gene>
<dbReference type="InterPro" id="IPR015943">
    <property type="entry name" value="WD40/YVTN_repeat-like_dom_sf"/>
</dbReference>
<dbReference type="EMBL" id="SNZG01000016">
    <property type="protein sequence ID" value="TDR38468.1"/>
    <property type="molecule type" value="Genomic_DNA"/>
</dbReference>
<dbReference type="SUPFAM" id="SSF50978">
    <property type="entry name" value="WD40 repeat-like"/>
    <property type="match status" value="1"/>
</dbReference>
<dbReference type="InterPro" id="IPR013783">
    <property type="entry name" value="Ig-like_fold"/>
</dbReference>
<protein>
    <submittedName>
        <fullName evidence="4">Uncharacterized protein DUF5011</fullName>
    </submittedName>
</protein>
<evidence type="ECO:0000259" key="2">
    <source>
        <dbReference type="Pfam" id="PF16403"/>
    </source>
</evidence>
<sequence length="643" mass="72698">MKLKFSLGIIFSLLLIFTFSSTSNASEKISLPNINNLSTSYDTVIPLQSNPERQDILVANREHAYIMDLISGNKLRTIQPQKYYLNYLSTDVLNNYFVYQDDYDYSFNYTYKYISNLLYSTKGTNGNKLPFMGYPLGFLANSSTLIIIGIKEEPENEYIDMYDEKIALYGYDLDRKKVVFKRNLPNYDLYAFNKEIVFANDKNLMIYDANGNYQDVMEFNSKITDLHFTEDGSKLVVATSADTLQIIDTKNYSLDKKLPFINSNKADLLTIDSTNKYLALSDENYHFKLYDFTNGKRIYTSEDSKTTGGGIALSKNAKFILNNGSVYSGKNLTSYIQSVELPNNLKTIELGQSYSPTLTANRANGTNDLITSGIEWHTDNYNIAYIDGGKNLLIPRKTGEFTLYSTYLDEKIKNRVKVVDTKKPVFEGVKNLTFYANQGIKSMHGMTAKDLGDGDVTSKVKVSGSFNANKAGVYKLSYSVTDSAGNTATAKRTITIKYNPLKNAFLYDKYFYLSNSSYNKKGSGISPFLVSSYVYKKGKTISPIMEIDVKNIINNPFKTIVFKSNGKQLTINIKGSKYYKSTEYGFYNLSTKDRNWIKSNVAANKTLTVQINASRKNLKSTLNAKQKQGLLDGVLLYDYFTGK</sequence>
<dbReference type="Gene3D" id="2.60.40.10">
    <property type="entry name" value="Immunoglobulins"/>
    <property type="match status" value="1"/>
</dbReference>
<dbReference type="Gene3D" id="2.130.10.10">
    <property type="entry name" value="YVTN repeat-like/Quinoprotein amine dehydrogenase"/>
    <property type="match status" value="1"/>
</dbReference>
<dbReference type="AlphaFoldDB" id="A0A8B4Q5P9"/>
<organism evidence="3 5">
    <name type="scientific">Kurthia zopfii</name>
    <dbReference type="NCBI Taxonomy" id="1650"/>
    <lineage>
        <taxon>Bacteria</taxon>
        <taxon>Bacillati</taxon>
        <taxon>Bacillota</taxon>
        <taxon>Bacilli</taxon>
        <taxon>Bacillales</taxon>
        <taxon>Caryophanaceae</taxon>
        <taxon>Kurthia</taxon>
    </lineage>
</organism>
<feature type="domain" description="Pesticidal crystal protein Cry22Aa Ig-like" evidence="2">
    <location>
        <begin position="444"/>
        <end position="496"/>
    </location>
</feature>
<dbReference type="RefSeq" id="WP_109349616.1">
    <property type="nucleotide sequence ID" value="NZ_BJUE01000009.1"/>
</dbReference>
<accession>A0A8B4Q5P9</accession>
<keyword evidence="6" id="KW-1185">Reference proteome</keyword>
<evidence type="ECO:0000313" key="5">
    <source>
        <dbReference type="Proteomes" id="UP000254330"/>
    </source>
</evidence>
<dbReference type="EMBL" id="UGNP01000001">
    <property type="protein sequence ID" value="STX08558.1"/>
    <property type="molecule type" value="Genomic_DNA"/>
</dbReference>
<reference evidence="4 6" key="2">
    <citation type="submission" date="2019-03" db="EMBL/GenBank/DDBJ databases">
        <title>Genomic Encyclopedia of Type Strains, Phase IV (KMG-IV): sequencing the most valuable type-strain genomes for metagenomic binning, comparative biology and taxonomic classification.</title>
        <authorList>
            <person name="Goeker M."/>
        </authorList>
    </citation>
    <scope>NUCLEOTIDE SEQUENCE [LARGE SCALE GENOMIC DNA]</scope>
    <source>
        <strain evidence="4 6">DSM 20580</strain>
    </source>
</reference>
<dbReference type="OrthoDB" id="2195004at2"/>
<evidence type="ECO:0000313" key="6">
    <source>
        <dbReference type="Proteomes" id="UP000294641"/>
    </source>
</evidence>
<name>A0A8B4Q5P9_9BACL</name>
<dbReference type="InterPro" id="IPR032179">
    <property type="entry name" value="Cry22Aa_Ig-like"/>
</dbReference>